<accession>A0A6N2LBY8</accession>
<organism evidence="3">
    <name type="scientific">Salix viminalis</name>
    <name type="common">Common osier</name>
    <name type="synonym">Basket willow</name>
    <dbReference type="NCBI Taxonomy" id="40686"/>
    <lineage>
        <taxon>Eukaryota</taxon>
        <taxon>Viridiplantae</taxon>
        <taxon>Streptophyta</taxon>
        <taxon>Embryophyta</taxon>
        <taxon>Tracheophyta</taxon>
        <taxon>Spermatophyta</taxon>
        <taxon>Magnoliopsida</taxon>
        <taxon>eudicotyledons</taxon>
        <taxon>Gunneridae</taxon>
        <taxon>Pentapetalae</taxon>
        <taxon>rosids</taxon>
        <taxon>fabids</taxon>
        <taxon>Malpighiales</taxon>
        <taxon>Salicaceae</taxon>
        <taxon>Saliceae</taxon>
        <taxon>Salix</taxon>
    </lineage>
</organism>
<feature type="compositionally biased region" description="Basic and acidic residues" evidence="1">
    <location>
        <begin position="196"/>
        <end position="206"/>
    </location>
</feature>
<evidence type="ECO:0000256" key="1">
    <source>
        <dbReference type="SAM" id="MobiDB-lite"/>
    </source>
</evidence>
<feature type="compositionally biased region" description="Acidic residues" evidence="1">
    <location>
        <begin position="153"/>
        <end position="166"/>
    </location>
</feature>
<feature type="compositionally biased region" description="Basic and acidic residues" evidence="1">
    <location>
        <begin position="167"/>
        <end position="178"/>
    </location>
</feature>
<gene>
    <name evidence="3" type="ORF">SVIM_LOCUS207641</name>
</gene>
<proteinExistence type="predicted"/>
<sequence length="307" mass="35109">MEGGDNTDKFQWTPEMLHIFCDICITAIELGMRPTTYFDKTGWKFFITTFNEQTSLSLTKSQLKHKWDGYKKDWKTWVKLISKTGVGWSAELGTITATNEWWKAKIQECKAAKKFRLGGMEPALKLKFDKMYSSIVATGEYAWAPSSGPDTNDAVDLEEGSGDSEEDRNPTSDLDIDRLVGGVNISSSGNTRSSGKRKEMEANEGRTKKKKTTSIGVQLMSRWDQLVDNMSSRSDSTSLNMDKQGCSINEVMDEIHSIPGIRDDHDFHDYVVEIMLQRRRREMWAAMGTLEEKYDWLKRMFARTKKN</sequence>
<dbReference type="InterPro" id="IPR024752">
    <property type="entry name" value="Myb/SANT-like_dom"/>
</dbReference>
<feature type="compositionally biased region" description="Polar residues" evidence="1">
    <location>
        <begin position="184"/>
        <end position="193"/>
    </location>
</feature>
<dbReference type="PANTHER" id="PTHR31704">
    <property type="entry name" value="MYB/SANT-LIKE DNA-BINDING DOMAIN PROTEIN-RELATED"/>
    <property type="match status" value="1"/>
</dbReference>
<feature type="region of interest" description="Disordered" evidence="1">
    <location>
        <begin position="146"/>
        <end position="214"/>
    </location>
</feature>
<feature type="domain" description="Myb/SANT-like" evidence="2">
    <location>
        <begin position="11"/>
        <end position="104"/>
    </location>
</feature>
<protein>
    <recommendedName>
        <fullName evidence="2">Myb/SANT-like domain-containing protein</fullName>
    </recommendedName>
</protein>
<dbReference type="PANTHER" id="PTHR31704:SF37">
    <property type="entry name" value="HEAT SHOCK PROTEIN"/>
    <property type="match status" value="1"/>
</dbReference>
<evidence type="ECO:0000259" key="2">
    <source>
        <dbReference type="Pfam" id="PF12776"/>
    </source>
</evidence>
<reference evidence="3" key="1">
    <citation type="submission" date="2019-03" db="EMBL/GenBank/DDBJ databases">
        <authorList>
            <person name="Mank J."/>
            <person name="Almeida P."/>
        </authorList>
    </citation>
    <scope>NUCLEOTIDE SEQUENCE</scope>
    <source>
        <strain evidence="3">78183</strain>
    </source>
</reference>
<name>A0A6N2LBY8_SALVM</name>
<dbReference type="Pfam" id="PF12776">
    <property type="entry name" value="Myb_DNA-bind_3"/>
    <property type="match status" value="1"/>
</dbReference>
<dbReference type="AlphaFoldDB" id="A0A6N2LBY8"/>
<evidence type="ECO:0000313" key="3">
    <source>
        <dbReference type="EMBL" id="VFU38276.1"/>
    </source>
</evidence>
<dbReference type="EMBL" id="CAADRP010001380">
    <property type="protein sequence ID" value="VFU38276.1"/>
    <property type="molecule type" value="Genomic_DNA"/>
</dbReference>